<feature type="binding site" evidence="1">
    <location>
        <position position="976"/>
    </location>
    <ligand>
        <name>Zn(2+)</name>
        <dbReference type="ChEBI" id="CHEBI:29105"/>
    </ligand>
</feature>
<dbReference type="CDD" id="cd04792">
    <property type="entry name" value="LanM-like"/>
    <property type="match status" value="1"/>
</dbReference>
<dbReference type="NCBIfam" id="TIGR03897">
    <property type="entry name" value="lanti_2_LanM"/>
    <property type="match status" value="1"/>
</dbReference>
<dbReference type="GO" id="GO:0005975">
    <property type="term" value="P:carbohydrate metabolic process"/>
    <property type="evidence" value="ECO:0007669"/>
    <property type="project" value="InterPro"/>
</dbReference>
<dbReference type="GO" id="GO:0031179">
    <property type="term" value="P:peptide modification"/>
    <property type="evidence" value="ECO:0007669"/>
    <property type="project" value="InterPro"/>
</dbReference>
<comment type="caution">
    <text evidence="3">The sequence shown here is derived from an EMBL/GenBank/DDBJ whole genome shotgun (WGS) entry which is preliminary data.</text>
</comment>
<dbReference type="SUPFAM" id="SSF158745">
    <property type="entry name" value="LanC-like"/>
    <property type="match status" value="1"/>
</dbReference>
<dbReference type="Gene3D" id="1.50.10.10">
    <property type="match status" value="1"/>
</dbReference>
<dbReference type="AlphaFoldDB" id="A0A6N7YXY3"/>
<organism evidence="3 4">
    <name type="scientific">Amycolatopsis pithecellobii</name>
    <dbReference type="NCBI Taxonomy" id="664692"/>
    <lineage>
        <taxon>Bacteria</taxon>
        <taxon>Bacillati</taxon>
        <taxon>Actinomycetota</taxon>
        <taxon>Actinomycetes</taxon>
        <taxon>Pseudonocardiales</taxon>
        <taxon>Pseudonocardiaceae</taxon>
        <taxon>Amycolatopsis</taxon>
    </lineage>
</organism>
<evidence type="ECO:0000313" key="3">
    <source>
        <dbReference type="EMBL" id="MTD53753.1"/>
    </source>
</evidence>
<evidence type="ECO:0000259" key="2">
    <source>
        <dbReference type="Pfam" id="PF13575"/>
    </source>
</evidence>
<dbReference type="InterPro" id="IPR017146">
    <property type="entry name" value="Lanti_2_LanM"/>
</dbReference>
<dbReference type="InterPro" id="IPR007822">
    <property type="entry name" value="LANC-like"/>
</dbReference>
<reference evidence="3 4" key="1">
    <citation type="submission" date="2019-11" db="EMBL/GenBank/DDBJ databases">
        <title>Draft genome of Amycolatopsis RM579.</title>
        <authorList>
            <person name="Duangmal K."/>
            <person name="Mingma R."/>
        </authorList>
    </citation>
    <scope>NUCLEOTIDE SEQUENCE [LARGE SCALE GENOMIC DNA]</scope>
    <source>
        <strain evidence="3 4">RM579</strain>
    </source>
</reference>
<gene>
    <name evidence="3" type="primary">lanM</name>
    <name evidence="3" type="ORF">GKO32_07115</name>
</gene>
<feature type="domain" description="Lantibiotic biosynthesis protein dehydration" evidence="2">
    <location>
        <begin position="251"/>
        <end position="626"/>
    </location>
</feature>
<keyword evidence="1" id="KW-0862">Zinc</keyword>
<dbReference type="EMBL" id="WMBA01000007">
    <property type="protein sequence ID" value="MTD53753.1"/>
    <property type="molecule type" value="Genomic_DNA"/>
</dbReference>
<dbReference type="Pfam" id="PF05147">
    <property type="entry name" value="LANC_like"/>
    <property type="match status" value="1"/>
</dbReference>
<evidence type="ECO:0000313" key="4">
    <source>
        <dbReference type="Proteomes" id="UP000440096"/>
    </source>
</evidence>
<name>A0A6N7YXY3_9PSEU</name>
<dbReference type="Proteomes" id="UP000440096">
    <property type="component" value="Unassembled WGS sequence"/>
</dbReference>
<keyword evidence="1" id="KW-0479">Metal-binding</keyword>
<feature type="binding site" evidence="1">
    <location>
        <position position="1022"/>
    </location>
    <ligand>
        <name>Zn(2+)</name>
        <dbReference type="ChEBI" id="CHEBI:29105"/>
    </ligand>
</feature>
<dbReference type="InterPro" id="IPR012341">
    <property type="entry name" value="6hp_glycosidase-like_sf"/>
</dbReference>
<keyword evidence="4" id="KW-1185">Reference proteome</keyword>
<feature type="binding site" evidence="1">
    <location>
        <position position="1021"/>
    </location>
    <ligand>
        <name>Zn(2+)</name>
        <dbReference type="ChEBI" id="CHEBI:29105"/>
    </ligand>
</feature>
<dbReference type="PIRSF" id="PIRSF037228">
    <property type="entry name" value="Lant_mod_RumM"/>
    <property type="match status" value="1"/>
</dbReference>
<dbReference type="SMART" id="SM01260">
    <property type="entry name" value="LANC_like"/>
    <property type="match status" value="1"/>
</dbReference>
<accession>A0A6N7YXY3</accession>
<sequence>MVQRSPHVLNRRARRGGAEAAVVRTMADVAAGHEVWRAAAWYRGLSLTERGAPAEAAARHFDTERATRRLRTWKAQKPFEHEPLLEKRLALDSLSAKDLLAILAEPADFLKDRIPRYPQWLAALRKSYTGADPDQKLLNTLHEIEIEHPLAEWLPALAPLFEHFLRSLMGDLKEIRQKFGSELLDAETLRKIFQRNIAPAVLYQISKPLILEMHIARLRGNLEGDTPQARFEHFLHQHDQRGFVDSFLVRYPVLARQLVVTVEQWTAYLSEFMAHLHADWHAIRDVFTAADGDPGPLVDLDAGKGDRHRGGRSVLLVTFGSGMRLLYKPKPLAVDAHFQELLSWLNDRGAEPRFQPLTLIDRGKYGWSAFVAVSPCASETEVARFYERQGSFLAVLYALCAADFHNENLIAAGEHPVLVDLEALFHPHVHAGDPVLTENPAAGALDESVWQVGILPRRIWAGEDSLGVDMSGLGGQAGQTNPHPLISWEEQGSDEMRLDRRLADLPAAENRPWLADKDVNVLDYQDEIVAGFTRMYRLLRRHREELLAEWLPRFARDEIRVVIRSTNVYGLLWYESFHPDVLRDALDRDRFFDRLWAEVPQRPHLARVIRAEQHDLRRGDIPVFTTYPDSRTIFTSDGEGVPGFLDTPSLDLVRQRLYRLGEDDLGRQIWIIEASLATLRMDREDAIGRPPACRPVGRPVTRAQLLELADAAGGRLGELAFQNENGAYWLGVGPLDESAWGLFPAGSDLYAGTPGITLFLAYLGAVTGRKSHTVLAHRALESVRVHVGAWLEARREEAASLSVGAFDGVGSVIYLLTNLGVLWADASLLAEAEGLVERLSPLIAGDERLDIIYGSAGCALSLLALHAVRPAPRTLEVAIRCGDRLLATVQPAAQGANWTTLSGQPPLGGFSHGTAGIALSLLKLADASGAERFRAAGIEGLKYDRSLFVPELGNWADLRVFPGRDNPDHKSMVAWCHGAPGIGLARLAALHQLDDPTTRAEIDRALSITTRYGFMMNHSLCHGALGNADFVLTAARMLNRPGDNAALEGATEQIVASLGANGPVTGVPLGVETPGLMTGLAGIGYELLRLAEPDNVPSVLLLAPPTMSGTG</sequence>
<proteinExistence type="predicted"/>
<dbReference type="PRINTS" id="PR01950">
    <property type="entry name" value="LANCSUPER"/>
</dbReference>
<dbReference type="Pfam" id="PF13575">
    <property type="entry name" value="DUF4135"/>
    <property type="match status" value="1"/>
</dbReference>
<protein>
    <submittedName>
        <fullName evidence="3">Type 2 lantipeptide synthetase LanM</fullName>
    </submittedName>
</protein>
<evidence type="ECO:0000256" key="1">
    <source>
        <dbReference type="PIRSR" id="PIRSR607822-1"/>
    </source>
</evidence>
<dbReference type="InterPro" id="IPR025410">
    <property type="entry name" value="Lant_dehyd"/>
</dbReference>
<dbReference type="GO" id="GO:0046872">
    <property type="term" value="F:metal ion binding"/>
    <property type="evidence" value="ECO:0007669"/>
    <property type="project" value="UniProtKB-KW"/>
</dbReference>